<dbReference type="InterPro" id="IPR011989">
    <property type="entry name" value="ARM-like"/>
</dbReference>
<dbReference type="Pfam" id="PF25468">
    <property type="entry name" value="HEAT_HEATR5A"/>
    <property type="match status" value="1"/>
</dbReference>
<feature type="compositionally biased region" description="Acidic residues" evidence="4">
    <location>
        <begin position="1302"/>
        <end position="1317"/>
    </location>
</feature>
<feature type="region of interest" description="Disordered" evidence="4">
    <location>
        <begin position="1268"/>
        <end position="1319"/>
    </location>
</feature>
<dbReference type="InterPro" id="IPR016024">
    <property type="entry name" value="ARM-type_fold"/>
</dbReference>
<evidence type="ECO:0000313" key="6">
    <source>
        <dbReference type="EnsemblMetazoa" id="ADAC000621-PA"/>
    </source>
</evidence>
<dbReference type="GO" id="GO:0005829">
    <property type="term" value="C:cytosol"/>
    <property type="evidence" value="ECO:0007669"/>
    <property type="project" value="GOC"/>
</dbReference>
<dbReference type="GO" id="GO:0030139">
    <property type="term" value="C:endocytic vesicle"/>
    <property type="evidence" value="ECO:0007669"/>
    <property type="project" value="TreeGrafter"/>
</dbReference>
<feature type="compositionally biased region" description="Basic and acidic residues" evidence="4">
    <location>
        <begin position="1822"/>
        <end position="1832"/>
    </location>
</feature>
<dbReference type="EMBL" id="ADMH02000156">
    <property type="protein sequence ID" value="ETN67556.1"/>
    <property type="molecule type" value="Genomic_DNA"/>
</dbReference>
<dbReference type="SUPFAM" id="SSF48371">
    <property type="entry name" value="ARM repeat"/>
    <property type="match status" value="2"/>
</dbReference>
<feature type="region of interest" description="Disordered" evidence="4">
    <location>
        <begin position="2218"/>
        <end position="2241"/>
    </location>
</feature>
<sequence>MANVDNLSLFRYIRDAATTSLKHFPPLPHRSVGHTSTEEVNGNDRNDDDYNEEYEAELENDRMELSHSLTLNEDALAQIPEQKRPVFIFEWLRFLDKVLVAAQKSDIKGCQKKLVEQLTQHIQGSPGPPTRKLIARCLATLFSVGDTFLLFETVNKCNDILKNKDDSPSYLPTRLAAICVVGCMYEKLGRMMGRSYEETVQILLKSLKNAESQSRVEIMITLEKVCAGMGSAISNVHKDIYKSVRYCLTDRVMAVRVAASNCLLEMTQHAPFLYTSELESLASLCFRAFDSCNYEVRCAVAKLLGTLIACTQNGSLRNFSSMTASASSTKSLRPVSLDEALGVLMAGFLRGGVSFLKGTGEIIKGSSGVNREVRVGVTHAYVVFVQTMGGLWLERNLQSFLVHVLDLVANPKAASSHVDAVYSRKCINFILRSVIGKMLGEKAQSSACKELIHLIAKQMNSIDFNPENAKDSNQETLFSQHLLVCALQELGSLVLLLGTTAQNLLSDQSLNFVDAICAVLIHPCMAARLAAAWCLRCVCVAVPSQITPLIDRFIDAIEKMRTSPDAISGYSGALAAVLGGVRHSPLGIPHTRGKIIFNTAEELLRTASQNSRLSLNRTQAGWLLIGAIMTLGVPVVKGLLPRMLLLWRNAFPRSTKELESEKARGDAFTWQVTLEGRAGALSVMHSFLLHCPELVTDDITRRLLTPIESALAMLINITSLLKNYGQHLKAPTAMVRLRLYETLTLLPANALESSYTHLLRMLVSEFTLTENPANTTTSFLRQMCHGDDSIILGTWLQDTDHRTIEDQMEPNRKADGDYLQPNSAAGSGALEHDACCLYRAIAAGEQCPGPLPLGVAVIDMSVTLFGLIFPKVANKHRLQMLEHFGECIKHAKSSRQEAVQMNIFTALLSGLKGLTETKAAIGQDDVRKSATNLIIGALTSANPILRCAAGEALGRIAQVVGDSRITAELAQTSFDRLKSARDVVTRTGHSLALGCLHRYVGGMGSSQHLNTSVSILLALAQDGSSPVVQVWSLYALSLIADSGGPMFRGYVEPSLSLALKLLLTVPQSHVDVHQCIGRVLSALITTIGPELQGNSTSVCTARSSFLCAAAIMQAHSDPLVQAEATGCLQQLHLFAPRHVNLSTLVPNLCQNLSSNYLMLRKAAVSCLRQLTTREAKEVCEHAANLVNDEDRYALSDYGLPGVLFGMLDTESDSEMVRNIHDTITSMLQILAADNLSQWLSMCKNVLTVASDSSLAAGGEIIGVGAGGGAAGGGTGTGAGGKDGKASAGDGAGGGGGTGGAEGADDDDDEDDDDDDDNMEFHAEDHQATHPAVQPRWPTRVFAAECVRKVIATCESASTNHFDLVTAKEQQMTKSRGDFLVLHLSDLIRMAFMAATSDSDQLRLEGLKTLQEIIDKFAHVPEPEFPGHLLLEQFQAQVGAALRPAFSQDTPSHVTAAACEVCSAWIGSGVARDLNDLRRVHQLLVSNLSKLNSRTNSTQLYNESMATLEKLSILKAWGQVYIMAMVGHGEAPASQMLKVLTTVSTTLSATSQPKEFNRLTFDDEFGDFESRGESLLSLVQPELDNLSMHWLAALKDYALLSLPAEYASQLPHDGGAFYTNDTMNLSKPHYLISWPAILYAAALWLKAEGFAKGERQLSPEQEEDKANANDVVVSSMIGGGGSSTTKGAGVATAVPTISHGSLSADRFHLIFGICMEALCSTRTNEKLDCVIACLQSLYTIFDSGWSRELLMRNKTLPVELCNVLHRLILTRDSAEVQFLCIAILKQTIAAANECLEREKQEAKANAKASQADTENESNGNEPAEERDNKDRGDTACTDASLDLLGEGGEEGEILPGKSLVYAVLEVVLCLLARQIPAMNPSQSTRVANEQLQRQMAQAAHGLIKLSDDSSLLVANAVQSLNELTKLCSPAGAVSILPTVLYLTTGVLKEVATKSTSDESMMAGTNVVQAAVQLLKTLATDRYAKHEQSQEEWCKLLQSALGRILDLTKTGCEETKMDEVTVMLAIAVFLLHAPASVVTVPNLQYPCINHFRQCFQSSQSAVRLKCVQTIRSIFANCELKVSTPYIHALAPRLIEHLYSEQSRNPATEQELALVLEGVTTVETLIALAEPQNRIQMLTLLVPILINYLDDPDDKLSTMQAPPRSRSKFVSALNDHAIQWLMKIGPKYPQEFKTLMAQAPQLRSKLEAAIKRSQLNASLQKSKSEAANAAARNSAAQQQKPTIQLKTDFSNFNLA</sequence>
<dbReference type="EnsemblMetazoa" id="ADAC000621-RA">
    <property type="protein sequence ID" value="ADAC000621-PA"/>
    <property type="gene ID" value="ADAC000621"/>
</dbReference>
<organism evidence="5">
    <name type="scientific">Anopheles darlingi</name>
    <name type="common">Mosquito</name>
    <dbReference type="NCBI Taxonomy" id="43151"/>
    <lineage>
        <taxon>Eukaryota</taxon>
        <taxon>Metazoa</taxon>
        <taxon>Ecdysozoa</taxon>
        <taxon>Arthropoda</taxon>
        <taxon>Hexapoda</taxon>
        <taxon>Insecta</taxon>
        <taxon>Pterygota</taxon>
        <taxon>Neoptera</taxon>
        <taxon>Endopterygota</taxon>
        <taxon>Diptera</taxon>
        <taxon>Nematocera</taxon>
        <taxon>Culicoidea</taxon>
        <taxon>Culicidae</taxon>
        <taxon>Anophelinae</taxon>
        <taxon>Anopheles</taxon>
    </lineage>
</organism>
<evidence type="ECO:0000256" key="3">
    <source>
        <dbReference type="ARBA" id="ARBA00070811"/>
    </source>
</evidence>
<feature type="region of interest" description="Disordered" evidence="4">
    <location>
        <begin position="1801"/>
        <end position="1840"/>
    </location>
</feature>
<name>W5JTU9_ANODA</name>
<dbReference type="Gene3D" id="1.25.10.10">
    <property type="entry name" value="Leucine-rich Repeat Variant"/>
    <property type="match status" value="3"/>
</dbReference>
<dbReference type="Proteomes" id="UP000000673">
    <property type="component" value="Unassembled WGS sequence"/>
</dbReference>
<gene>
    <name evidence="5" type="ORF">AND_000621</name>
</gene>
<protein>
    <recommendedName>
        <fullName evidence="3">HEAT repeat-containing protein 5A</fullName>
    </recommendedName>
</protein>
<dbReference type="FunFam" id="1.25.10.10:FF:000138">
    <property type="entry name" value="Putative HEAT repeat-containing protein 5B"/>
    <property type="match status" value="1"/>
</dbReference>
<evidence type="ECO:0000313" key="5">
    <source>
        <dbReference type="EMBL" id="ETN67556.1"/>
    </source>
</evidence>
<dbReference type="VEuPathDB" id="VectorBase:ADAC000621"/>
<evidence type="ECO:0000313" key="7">
    <source>
        <dbReference type="Proteomes" id="UP000000673"/>
    </source>
</evidence>
<dbReference type="GO" id="GO:0005794">
    <property type="term" value="C:Golgi apparatus"/>
    <property type="evidence" value="ECO:0007669"/>
    <property type="project" value="TreeGrafter"/>
</dbReference>
<comment type="similarity">
    <text evidence="1">Belongs to the HEATR5 family.</text>
</comment>
<feature type="compositionally biased region" description="Gly residues" evidence="4">
    <location>
        <begin position="1289"/>
        <end position="1301"/>
    </location>
</feature>
<keyword evidence="7" id="KW-1185">Reference proteome</keyword>
<accession>W5JTU9</accession>
<dbReference type="GO" id="GO:0008104">
    <property type="term" value="P:intracellular protein localization"/>
    <property type="evidence" value="ECO:0007669"/>
    <property type="project" value="TreeGrafter"/>
</dbReference>
<evidence type="ECO:0000256" key="4">
    <source>
        <dbReference type="SAM" id="MobiDB-lite"/>
    </source>
</evidence>
<dbReference type="InterPro" id="IPR040108">
    <property type="entry name" value="Laa1/Sip1/HEATR5"/>
</dbReference>
<dbReference type="OMA" id="YPQVIQE"/>
<dbReference type="STRING" id="43151.W5JTU9"/>
<dbReference type="PANTHER" id="PTHR21663">
    <property type="entry name" value="HYPOTHETICAL HEAT DOMAIN-CONTAINING"/>
    <property type="match status" value="1"/>
</dbReference>
<dbReference type="PANTHER" id="PTHR21663:SF0">
    <property type="entry name" value="HEAT REPEAT-CONTAINING PROTEIN 5B"/>
    <property type="match status" value="1"/>
</dbReference>
<evidence type="ECO:0000256" key="2">
    <source>
        <dbReference type="ARBA" id="ARBA00022737"/>
    </source>
</evidence>
<reference evidence="5" key="3">
    <citation type="journal article" date="2013" name="Nucleic Acids Res.">
        <title>The genome of Anopheles darlingi, the main neotropical malaria vector.</title>
        <authorList>
            <person name="Marinotti O."/>
            <person name="Cerqueira G.C."/>
            <person name="de Almeida L.G."/>
            <person name="Ferro M.I."/>
            <person name="Loreto E.L."/>
            <person name="Zaha A."/>
            <person name="Teixeira S.M."/>
            <person name="Wespiser A.R."/>
            <person name="Almeida E Silva A."/>
            <person name="Schlindwein A.D."/>
            <person name="Pacheco A.C."/>
            <person name="Silva A.L."/>
            <person name="Graveley B.R."/>
            <person name="Walenz B.P."/>
            <person name="Lima Bde A."/>
            <person name="Ribeiro C.A."/>
            <person name="Nunes-Silva C.G."/>
            <person name="de Carvalho C.R."/>
            <person name="Soares C.M."/>
            <person name="de Menezes C.B."/>
            <person name="Matiolli C."/>
            <person name="Caffrey D."/>
            <person name="Araujo D.A."/>
            <person name="de Oliveira D.M."/>
            <person name="Golenbock D."/>
            <person name="Grisard E.C."/>
            <person name="Fantinatti-Garboggini F."/>
            <person name="de Carvalho F.M."/>
            <person name="Barcellos F.G."/>
            <person name="Prosdocimi F."/>
            <person name="May G."/>
            <person name="Azevedo Junior G.M."/>
            <person name="Guimaraes G.M."/>
            <person name="Goldman G.H."/>
            <person name="Padilha I.Q."/>
            <person name="Batista Jda S."/>
            <person name="Ferro J.A."/>
            <person name="Ribeiro J.M."/>
            <person name="Fietto J.L."/>
            <person name="Dabbas K.M."/>
            <person name="Cerdeira L."/>
            <person name="Agnez-Lima L.F."/>
            <person name="Brocchi M."/>
            <person name="de Carvalho M.O."/>
            <person name="Teixeira Mde M."/>
            <person name="Diniz Maia Mde M."/>
            <person name="Goldman M.H."/>
            <person name="Cruz Schneider M.P."/>
            <person name="Felipe M.S."/>
            <person name="Hungria M."/>
            <person name="Nicolas M.F."/>
            <person name="Pereira M."/>
            <person name="Montes M.A."/>
            <person name="Cantao M.E."/>
            <person name="Vincentz M."/>
            <person name="Rafael M.S."/>
            <person name="Silverman N."/>
            <person name="Stoco P.H."/>
            <person name="Souza R.C."/>
            <person name="Vicentini R."/>
            <person name="Gazzinelli R.T."/>
            <person name="Neves Rde O."/>
            <person name="Silva R."/>
            <person name="Astolfi-Filho S."/>
            <person name="Maciel T.E."/>
            <person name="Urmenyi T.P."/>
            <person name="Tadei W.P."/>
            <person name="Camargo E.P."/>
            <person name="de Vasconcelos A.T."/>
        </authorList>
    </citation>
    <scope>NUCLEOTIDE SEQUENCE</scope>
</reference>
<dbReference type="Pfam" id="PF20210">
    <property type="entry name" value="Laa1_Sip1_HTR5"/>
    <property type="match status" value="1"/>
</dbReference>
<evidence type="ECO:0000256" key="1">
    <source>
        <dbReference type="ARBA" id="ARBA00008304"/>
    </source>
</evidence>
<feature type="compositionally biased region" description="Low complexity" evidence="4">
    <location>
        <begin position="2222"/>
        <end position="2237"/>
    </location>
</feature>
<feature type="region of interest" description="Disordered" evidence="4">
    <location>
        <begin position="24"/>
        <end position="49"/>
    </location>
</feature>
<dbReference type="HOGENOM" id="CLU_000652_0_0_1"/>
<dbReference type="FunCoup" id="W5JTU9">
    <property type="interactions" value="1761"/>
</dbReference>
<feature type="compositionally biased region" description="Polar residues" evidence="4">
    <location>
        <begin position="1806"/>
        <end position="1819"/>
    </location>
</feature>
<proteinExistence type="inferred from homology"/>
<reference evidence="5 7" key="1">
    <citation type="journal article" date="2010" name="BMC Genomics">
        <title>Combination of measures distinguishes pre-miRNAs from other stem-loops in the genome of the newly sequenced Anopheles darlingi.</title>
        <authorList>
            <person name="Mendes N.D."/>
            <person name="Freitas A.T."/>
            <person name="Vasconcelos A.T."/>
            <person name="Sagot M.F."/>
        </authorList>
    </citation>
    <scope>NUCLEOTIDE SEQUENCE</scope>
</reference>
<reference evidence="5" key="2">
    <citation type="submission" date="2010-05" db="EMBL/GenBank/DDBJ databases">
        <authorList>
            <person name="Almeida L.G."/>
            <person name="Nicolas M.F."/>
            <person name="Souza R.C."/>
            <person name="Vasconcelos A.T.R."/>
        </authorList>
    </citation>
    <scope>NUCLEOTIDE SEQUENCE</scope>
</reference>
<dbReference type="GO" id="GO:0042147">
    <property type="term" value="P:retrograde transport, endosome to Golgi"/>
    <property type="evidence" value="ECO:0007669"/>
    <property type="project" value="TreeGrafter"/>
</dbReference>
<feature type="compositionally biased region" description="Gly residues" evidence="4">
    <location>
        <begin position="1268"/>
        <end position="1280"/>
    </location>
</feature>
<dbReference type="eggNOG" id="KOG1822">
    <property type="taxonomic scope" value="Eukaryota"/>
</dbReference>
<keyword evidence="2" id="KW-0677">Repeat</keyword>
<dbReference type="InterPro" id="IPR046837">
    <property type="entry name" value="Laa1/Sip1/HEATR5-like_HEAT"/>
</dbReference>
<dbReference type="GO" id="GO:0006897">
    <property type="term" value="P:endocytosis"/>
    <property type="evidence" value="ECO:0007669"/>
    <property type="project" value="TreeGrafter"/>
</dbReference>
<dbReference type="FunFam" id="1.25.10.10:FF:000098">
    <property type="entry name" value="HEAT repeat-containing protein 5A isoform X2"/>
    <property type="match status" value="1"/>
</dbReference>
<dbReference type="GO" id="GO:0016020">
    <property type="term" value="C:membrane"/>
    <property type="evidence" value="ECO:0007669"/>
    <property type="project" value="TreeGrafter"/>
</dbReference>
<dbReference type="VEuPathDB" id="VectorBase:ADAR2_008253"/>
<reference evidence="6" key="4">
    <citation type="submission" date="2015-06" db="UniProtKB">
        <authorList>
            <consortium name="EnsemblMetazoa"/>
        </authorList>
    </citation>
    <scope>IDENTIFICATION</scope>
</reference>